<organism evidence="2 3">
    <name type="scientific">Sistotremastrum suecicum HHB10207 ss-3</name>
    <dbReference type="NCBI Taxonomy" id="1314776"/>
    <lineage>
        <taxon>Eukaryota</taxon>
        <taxon>Fungi</taxon>
        <taxon>Dikarya</taxon>
        <taxon>Basidiomycota</taxon>
        <taxon>Agaricomycotina</taxon>
        <taxon>Agaricomycetes</taxon>
        <taxon>Sistotremastrales</taxon>
        <taxon>Sistotremastraceae</taxon>
        <taxon>Sistotremastrum</taxon>
    </lineage>
</organism>
<feature type="compositionally biased region" description="Polar residues" evidence="1">
    <location>
        <begin position="38"/>
        <end position="51"/>
    </location>
</feature>
<accession>A0A166FQJ3</accession>
<evidence type="ECO:0000313" key="3">
    <source>
        <dbReference type="Proteomes" id="UP000076798"/>
    </source>
</evidence>
<evidence type="ECO:0000313" key="2">
    <source>
        <dbReference type="EMBL" id="KZT40904.1"/>
    </source>
</evidence>
<sequence length="75" mass="7821">MAPRTPLTSSLVRPGFQCPSLPPRSQRRSRASCPAYTDTANPATPAITSPPSLAILSPSTHVSSSSLRANTSGEE</sequence>
<name>A0A166FQJ3_9AGAM</name>
<proteinExistence type="predicted"/>
<gene>
    <name evidence="2" type="ORF">SISSUDRAFT_1043656</name>
</gene>
<reference evidence="2 3" key="1">
    <citation type="journal article" date="2016" name="Mol. Biol. Evol.">
        <title>Comparative Genomics of Early-Diverging Mushroom-Forming Fungi Provides Insights into the Origins of Lignocellulose Decay Capabilities.</title>
        <authorList>
            <person name="Nagy L.G."/>
            <person name="Riley R."/>
            <person name="Tritt A."/>
            <person name="Adam C."/>
            <person name="Daum C."/>
            <person name="Floudas D."/>
            <person name="Sun H."/>
            <person name="Yadav J.S."/>
            <person name="Pangilinan J."/>
            <person name="Larsson K.H."/>
            <person name="Matsuura K."/>
            <person name="Barry K."/>
            <person name="Labutti K."/>
            <person name="Kuo R."/>
            <person name="Ohm R.A."/>
            <person name="Bhattacharya S.S."/>
            <person name="Shirouzu T."/>
            <person name="Yoshinaga Y."/>
            <person name="Martin F.M."/>
            <person name="Grigoriev I.V."/>
            <person name="Hibbett D.S."/>
        </authorList>
    </citation>
    <scope>NUCLEOTIDE SEQUENCE [LARGE SCALE GENOMIC DNA]</scope>
    <source>
        <strain evidence="2 3">HHB10207 ss-3</strain>
    </source>
</reference>
<protein>
    <submittedName>
        <fullName evidence="2">Uncharacterized protein</fullName>
    </submittedName>
</protein>
<dbReference type="EMBL" id="KV428027">
    <property type="protein sequence ID" value="KZT40904.1"/>
    <property type="molecule type" value="Genomic_DNA"/>
</dbReference>
<feature type="compositionally biased region" description="Polar residues" evidence="1">
    <location>
        <begin position="1"/>
        <end position="11"/>
    </location>
</feature>
<dbReference type="Proteomes" id="UP000076798">
    <property type="component" value="Unassembled WGS sequence"/>
</dbReference>
<dbReference type="AlphaFoldDB" id="A0A166FQJ3"/>
<keyword evidence="3" id="KW-1185">Reference proteome</keyword>
<feature type="region of interest" description="Disordered" evidence="1">
    <location>
        <begin position="1"/>
        <end position="75"/>
    </location>
</feature>
<evidence type="ECO:0000256" key="1">
    <source>
        <dbReference type="SAM" id="MobiDB-lite"/>
    </source>
</evidence>
<feature type="compositionally biased region" description="Low complexity" evidence="1">
    <location>
        <begin position="57"/>
        <end position="66"/>
    </location>
</feature>